<dbReference type="RefSeq" id="WP_006591605.1">
    <property type="nucleotide sequence ID" value="NZ_BAHD01000016.1"/>
</dbReference>
<reference evidence="3 4" key="1">
    <citation type="submission" date="2012-08" db="EMBL/GenBank/DDBJ databases">
        <title>Whole genome shotgun sequence of Kineosphaera limosa NBRC 100340.</title>
        <authorList>
            <person name="Yoshida I."/>
            <person name="Isaki S."/>
            <person name="Hosoyama A."/>
            <person name="Tsuchikane K."/>
            <person name="Katsumata H."/>
            <person name="Ando Y."/>
            <person name="Ohji S."/>
            <person name="Hamada M."/>
            <person name="Tamura T."/>
            <person name="Yamazoe A."/>
            <person name="Yamazaki S."/>
            <person name="Fujita N."/>
        </authorList>
    </citation>
    <scope>NUCLEOTIDE SEQUENCE [LARGE SCALE GENOMIC DNA]</scope>
    <source>
        <strain evidence="3 4">NBRC 100340</strain>
    </source>
</reference>
<dbReference type="STRING" id="1184609.KILIM_016_00130"/>
<evidence type="ECO:0000256" key="1">
    <source>
        <dbReference type="SAM" id="MobiDB-lite"/>
    </source>
</evidence>
<dbReference type="InterPro" id="IPR025445">
    <property type="entry name" value="DUF4191"/>
</dbReference>
<dbReference type="AlphaFoldDB" id="K6VFV4"/>
<feature type="compositionally biased region" description="Low complexity" evidence="1">
    <location>
        <begin position="249"/>
        <end position="258"/>
    </location>
</feature>
<sequence>MARFGFGRRGSGGAASAPKEKKQRFKFFRQVKQIYGLAKRDDPRIGLWLALIVLAVLVVAFLIGLALGHPYYALFVALPLALLPAMILLSRRAERAAYGSLDGQPGAGGAALSALKRGWSYQQEPVAMDGKPASMTNFSGAAMVYRAVGRPGVVLIAEGPTGRANKLLATEERRTNQLTPNVPVTKFRLGTGASGSGETVVRSQELIKRMRKMKKVLTKQEVAQVDKRLRSMSRQRRPPVPQGIDPQRMRSMGRGQRR</sequence>
<protein>
    <recommendedName>
        <fullName evidence="5">Integral membrane protein</fullName>
    </recommendedName>
</protein>
<comment type="caution">
    <text evidence="3">The sequence shown here is derived from an EMBL/GenBank/DDBJ whole genome shotgun (WGS) entry which is preliminary data.</text>
</comment>
<dbReference type="eggNOG" id="ENOG502ZA62">
    <property type="taxonomic scope" value="Bacteria"/>
</dbReference>
<keyword evidence="2" id="KW-1133">Transmembrane helix</keyword>
<feature type="transmembrane region" description="Helical" evidence="2">
    <location>
        <begin position="45"/>
        <end position="65"/>
    </location>
</feature>
<dbReference type="Pfam" id="PF13829">
    <property type="entry name" value="DUF4191"/>
    <property type="match status" value="1"/>
</dbReference>
<feature type="region of interest" description="Disordered" evidence="1">
    <location>
        <begin position="222"/>
        <end position="258"/>
    </location>
</feature>
<gene>
    <name evidence="3" type="ORF">KILIM_016_00130</name>
</gene>
<organism evidence="3 4">
    <name type="scientific">Kineosphaera limosa NBRC 100340</name>
    <dbReference type="NCBI Taxonomy" id="1184609"/>
    <lineage>
        <taxon>Bacteria</taxon>
        <taxon>Bacillati</taxon>
        <taxon>Actinomycetota</taxon>
        <taxon>Actinomycetes</taxon>
        <taxon>Micrococcales</taxon>
        <taxon>Dermatophilaceae</taxon>
        <taxon>Kineosphaera</taxon>
    </lineage>
</organism>
<evidence type="ECO:0000313" key="4">
    <source>
        <dbReference type="Proteomes" id="UP000008366"/>
    </source>
</evidence>
<proteinExistence type="predicted"/>
<dbReference type="OrthoDB" id="8479889at2"/>
<dbReference type="EMBL" id="BAHD01000016">
    <property type="protein sequence ID" value="GAB95073.1"/>
    <property type="molecule type" value="Genomic_DNA"/>
</dbReference>
<keyword evidence="2" id="KW-0472">Membrane</keyword>
<evidence type="ECO:0000256" key="2">
    <source>
        <dbReference type="SAM" id="Phobius"/>
    </source>
</evidence>
<keyword evidence="2" id="KW-0812">Transmembrane</keyword>
<dbReference type="Proteomes" id="UP000008366">
    <property type="component" value="Unassembled WGS sequence"/>
</dbReference>
<feature type="transmembrane region" description="Helical" evidence="2">
    <location>
        <begin position="71"/>
        <end position="89"/>
    </location>
</feature>
<name>K6VFV4_9MICO</name>
<evidence type="ECO:0000313" key="3">
    <source>
        <dbReference type="EMBL" id="GAB95073.1"/>
    </source>
</evidence>
<keyword evidence="4" id="KW-1185">Reference proteome</keyword>
<evidence type="ECO:0008006" key="5">
    <source>
        <dbReference type="Google" id="ProtNLM"/>
    </source>
</evidence>
<accession>K6VFV4</accession>